<dbReference type="PANTHER" id="PTHR10344">
    <property type="entry name" value="THYMIDYLATE KINASE"/>
    <property type="match status" value="1"/>
</dbReference>
<keyword evidence="7 11" id="KW-0418">Kinase</keyword>
<evidence type="ECO:0000256" key="1">
    <source>
        <dbReference type="ARBA" id="ARBA00009776"/>
    </source>
</evidence>
<dbReference type="HAMAP" id="MF_00165">
    <property type="entry name" value="Thymidylate_kinase"/>
    <property type="match status" value="1"/>
</dbReference>
<dbReference type="EMBL" id="CP018025">
    <property type="protein sequence ID" value="APD92190.1"/>
    <property type="molecule type" value="Genomic_DNA"/>
</dbReference>
<evidence type="ECO:0000256" key="11">
    <source>
        <dbReference type="HAMAP-Rule" id="MF_00165"/>
    </source>
</evidence>
<evidence type="ECO:0000256" key="6">
    <source>
        <dbReference type="ARBA" id="ARBA00022741"/>
    </source>
</evidence>
<evidence type="ECO:0000259" key="12">
    <source>
        <dbReference type="Pfam" id="PF02223"/>
    </source>
</evidence>
<gene>
    <name evidence="11" type="primary">tmk</name>
    <name evidence="13" type="ORF">BM524_19925</name>
</gene>
<evidence type="ECO:0000256" key="2">
    <source>
        <dbReference type="ARBA" id="ARBA00012980"/>
    </source>
</evidence>
<dbReference type="RefSeq" id="WP_071960803.1">
    <property type="nucleotide sequence ID" value="NZ_CP018025.1"/>
</dbReference>
<reference evidence="13 14" key="1">
    <citation type="submission" date="2016-11" db="EMBL/GenBank/DDBJ databases">
        <title>Networking in microbes: conjugative elements and plasmids in the genus Alteromonas.</title>
        <authorList>
            <person name="Lopez-Perez M."/>
            <person name="Ramon-Marco N."/>
            <person name="Rodriguez-Valera F."/>
        </authorList>
    </citation>
    <scope>NUCLEOTIDE SEQUENCE [LARGE SCALE GENOMIC DNA]</scope>
    <source>
        <strain evidence="13 14">CP48</strain>
        <plasmid evidence="14">pamcp48-600</plasmid>
    </source>
</reference>
<dbReference type="InterPro" id="IPR018094">
    <property type="entry name" value="Thymidylate_kinase"/>
</dbReference>
<keyword evidence="13" id="KW-0614">Plasmid</keyword>
<feature type="domain" description="Thymidylate kinase-like" evidence="12">
    <location>
        <begin position="10"/>
        <end position="198"/>
    </location>
</feature>
<dbReference type="InterPro" id="IPR039430">
    <property type="entry name" value="Thymidylate_kin-like_dom"/>
</dbReference>
<comment type="caution">
    <text evidence="11">Lacks conserved residue(s) required for the propagation of feature annotation.</text>
</comment>
<dbReference type="GO" id="GO:0005524">
    <property type="term" value="F:ATP binding"/>
    <property type="evidence" value="ECO:0007669"/>
    <property type="project" value="UniProtKB-UniRule"/>
</dbReference>
<dbReference type="Proteomes" id="UP000182101">
    <property type="component" value="Plasmid pAMCP48-600"/>
</dbReference>
<dbReference type="GO" id="GO:0004798">
    <property type="term" value="F:dTMP kinase activity"/>
    <property type="evidence" value="ECO:0007669"/>
    <property type="project" value="UniProtKB-UniRule"/>
</dbReference>
<evidence type="ECO:0000256" key="8">
    <source>
        <dbReference type="ARBA" id="ARBA00022840"/>
    </source>
</evidence>
<evidence type="ECO:0000256" key="5">
    <source>
        <dbReference type="ARBA" id="ARBA00022727"/>
    </source>
</evidence>
<dbReference type="AlphaFoldDB" id="A0AAC9NSW9"/>
<dbReference type="GO" id="GO:0006227">
    <property type="term" value="P:dUDP biosynthetic process"/>
    <property type="evidence" value="ECO:0007669"/>
    <property type="project" value="TreeGrafter"/>
</dbReference>
<dbReference type="CDD" id="cd01672">
    <property type="entry name" value="TMPK"/>
    <property type="match status" value="1"/>
</dbReference>
<evidence type="ECO:0000256" key="3">
    <source>
        <dbReference type="ARBA" id="ARBA00017144"/>
    </source>
</evidence>
<protein>
    <recommendedName>
        <fullName evidence="3 11">Thymidylate kinase</fullName>
        <ecNumber evidence="2 11">2.7.4.9</ecNumber>
    </recommendedName>
    <alternativeName>
        <fullName evidence="9 11">dTMP kinase</fullName>
    </alternativeName>
</protein>
<name>A0AAC9NSW9_9ALTE</name>
<dbReference type="Pfam" id="PF02223">
    <property type="entry name" value="Thymidylate_kin"/>
    <property type="match status" value="1"/>
</dbReference>
<dbReference type="GO" id="GO:0006233">
    <property type="term" value="P:dTDP biosynthetic process"/>
    <property type="evidence" value="ECO:0007669"/>
    <property type="project" value="InterPro"/>
</dbReference>
<proteinExistence type="inferred from homology"/>
<comment type="catalytic activity">
    <reaction evidence="10 11">
        <text>dTMP + ATP = dTDP + ADP</text>
        <dbReference type="Rhea" id="RHEA:13517"/>
        <dbReference type="ChEBI" id="CHEBI:30616"/>
        <dbReference type="ChEBI" id="CHEBI:58369"/>
        <dbReference type="ChEBI" id="CHEBI:63528"/>
        <dbReference type="ChEBI" id="CHEBI:456216"/>
        <dbReference type="EC" id="2.7.4.9"/>
    </reaction>
</comment>
<dbReference type="PANTHER" id="PTHR10344:SF4">
    <property type="entry name" value="UMP-CMP KINASE 2, MITOCHONDRIAL"/>
    <property type="match status" value="1"/>
</dbReference>
<evidence type="ECO:0000256" key="9">
    <source>
        <dbReference type="ARBA" id="ARBA00029962"/>
    </source>
</evidence>
<dbReference type="EC" id="2.7.4.9" evidence="2 11"/>
<dbReference type="GO" id="GO:0006235">
    <property type="term" value="P:dTTP biosynthetic process"/>
    <property type="evidence" value="ECO:0007669"/>
    <property type="project" value="UniProtKB-UniRule"/>
</dbReference>
<keyword evidence="5 11" id="KW-0545">Nucleotide biosynthesis</keyword>
<dbReference type="InterPro" id="IPR027417">
    <property type="entry name" value="P-loop_NTPase"/>
</dbReference>
<sequence>MKSLYISVWGLDGSSKSTSISTICDALEKKNITFKTTRKPGGTPFSEEIRHCVLKHWDESITSLSELMVMIASQSQAADNVVLPALRDGNAMIEDRGWGCAYAYQVHGQNTCSDDLFFRLVNEAHQGVLPSHVLYLDIPPEKGLKRVRGRGTPDRIEAKELIHFQRFRNGYQELAKRYPNLIHTINADRELKAVQNDVKRWTEQISLTF</sequence>
<evidence type="ECO:0000256" key="10">
    <source>
        <dbReference type="ARBA" id="ARBA00048743"/>
    </source>
</evidence>
<keyword evidence="6 11" id="KW-0547">Nucleotide-binding</keyword>
<keyword evidence="4 11" id="KW-0808">Transferase</keyword>
<comment type="similarity">
    <text evidence="1 11">Belongs to the thymidylate kinase family.</text>
</comment>
<geneLocation type="plasmid" evidence="14">
    <name>pamcp48-600</name>
</geneLocation>
<comment type="function">
    <text evidence="11">Phosphorylation of dTMP to form dTDP in both de novo and salvage pathways of dTTP synthesis.</text>
</comment>
<dbReference type="SUPFAM" id="SSF52540">
    <property type="entry name" value="P-loop containing nucleoside triphosphate hydrolases"/>
    <property type="match status" value="1"/>
</dbReference>
<evidence type="ECO:0000256" key="7">
    <source>
        <dbReference type="ARBA" id="ARBA00022777"/>
    </source>
</evidence>
<evidence type="ECO:0000256" key="4">
    <source>
        <dbReference type="ARBA" id="ARBA00022679"/>
    </source>
</evidence>
<dbReference type="NCBIfam" id="TIGR00041">
    <property type="entry name" value="DTMP_kinase"/>
    <property type="match status" value="1"/>
</dbReference>
<evidence type="ECO:0000313" key="14">
    <source>
        <dbReference type="Proteomes" id="UP000182101"/>
    </source>
</evidence>
<accession>A0AAC9NSW9</accession>
<dbReference type="GO" id="GO:0005829">
    <property type="term" value="C:cytosol"/>
    <property type="evidence" value="ECO:0007669"/>
    <property type="project" value="TreeGrafter"/>
</dbReference>
<dbReference type="Gene3D" id="3.40.50.300">
    <property type="entry name" value="P-loop containing nucleotide triphosphate hydrolases"/>
    <property type="match status" value="1"/>
</dbReference>
<evidence type="ECO:0000313" key="13">
    <source>
        <dbReference type="EMBL" id="APD92190.1"/>
    </source>
</evidence>
<organism evidence="13 14">
    <name type="scientific">Alteromonas mediterranea</name>
    <dbReference type="NCBI Taxonomy" id="314275"/>
    <lineage>
        <taxon>Bacteria</taxon>
        <taxon>Pseudomonadati</taxon>
        <taxon>Pseudomonadota</taxon>
        <taxon>Gammaproteobacteria</taxon>
        <taxon>Alteromonadales</taxon>
        <taxon>Alteromonadaceae</taxon>
        <taxon>Alteromonas/Salinimonas group</taxon>
        <taxon>Alteromonas</taxon>
    </lineage>
</organism>
<keyword evidence="8 11" id="KW-0067">ATP-binding</keyword>